<gene>
    <name evidence="11" type="ORF">DIURU_003269</name>
</gene>
<name>A0A642UTG2_DIURU</name>
<evidence type="ECO:0000256" key="7">
    <source>
        <dbReference type="ARBA" id="ARBA00046280"/>
    </source>
</evidence>
<dbReference type="PANTHER" id="PTHR21136">
    <property type="entry name" value="SNARE PROTEINS"/>
    <property type="match status" value="1"/>
</dbReference>
<dbReference type="PROSITE" id="PS50892">
    <property type="entry name" value="V_SNARE"/>
    <property type="match status" value="1"/>
</dbReference>
<dbReference type="InterPro" id="IPR051097">
    <property type="entry name" value="Synaptobrevin-like_transport"/>
</dbReference>
<organism evidence="11 12">
    <name type="scientific">Diutina rugosa</name>
    <name type="common">Yeast</name>
    <name type="synonym">Candida rugosa</name>
    <dbReference type="NCBI Taxonomy" id="5481"/>
    <lineage>
        <taxon>Eukaryota</taxon>
        <taxon>Fungi</taxon>
        <taxon>Dikarya</taxon>
        <taxon>Ascomycota</taxon>
        <taxon>Saccharomycotina</taxon>
        <taxon>Pichiomycetes</taxon>
        <taxon>Debaryomycetaceae</taxon>
        <taxon>Diutina</taxon>
    </lineage>
</organism>
<evidence type="ECO:0000256" key="5">
    <source>
        <dbReference type="ARBA" id="ARBA00022989"/>
    </source>
</evidence>
<keyword evidence="12" id="KW-1185">Reference proteome</keyword>
<dbReference type="AlphaFoldDB" id="A0A642UTG2"/>
<comment type="similarity">
    <text evidence="1">Belongs to the synaptobrevin family.</text>
</comment>
<evidence type="ECO:0000256" key="2">
    <source>
        <dbReference type="ARBA" id="ARBA00022448"/>
    </source>
</evidence>
<dbReference type="GO" id="GO:0016192">
    <property type="term" value="P:vesicle-mediated transport"/>
    <property type="evidence" value="ECO:0007669"/>
    <property type="project" value="InterPro"/>
</dbReference>
<sequence>MKRTQTSADGSQTDLITMVVIAHAQVNRALVLTVMKRIIEAYLDFRKQGRDSKRQLGEFKVAMNAIIKREEQTYDSNHQLFSYGATNDDGANITPNQLVLANEEVNEVRELMLDNINKILDRGERIDSLVDQTAQLSTSSVVFYKKAQQIKRHMWTQRMKFTLMVSAIFAVIVYLVIGANCGYPLWNQCFA</sequence>
<dbReference type="GO" id="GO:0016020">
    <property type="term" value="C:membrane"/>
    <property type="evidence" value="ECO:0007669"/>
    <property type="project" value="InterPro"/>
</dbReference>
<keyword evidence="8" id="KW-0175">Coiled coil</keyword>
<feature type="domain" description="V-SNARE coiled-coil homology" evidence="10">
    <location>
        <begin position="97"/>
        <end position="157"/>
    </location>
</feature>
<dbReference type="GO" id="GO:0012505">
    <property type="term" value="C:endomembrane system"/>
    <property type="evidence" value="ECO:0007669"/>
    <property type="project" value="UniProtKB-SubCell"/>
</dbReference>
<keyword evidence="4" id="KW-0653">Protein transport</keyword>
<dbReference type="Proteomes" id="UP000449547">
    <property type="component" value="Unassembled WGS sequence"/>
</dbReference>
<dbReference type="InterPro" id="IPR001388">
    <property type="entry name" value="Synaptobrevin-like"/>
</dbReference>
<dbReference type="Gene3D" id="1.20.5.110">
    <property type="match status" value="1"/>
</dbReference>
<dbReference type="RefSeq" id="XP_034011942.1">
    <property type="nucleotide sequence ID" value="XM_034156012.1"/>
</dbReference>
<comment type="caution">
    <text evidence="11">The sequence shown here is derived from an EMBL/GenBank/DDBJ whole genome shotgun (WGS) entry which is preliminary data.</text>
</comment>
<accession>A0A642UTG2</accession>
<evidence type="ECO:0000256" key="6">
    <source>
        <dbReference type="ARBA" id="ARBA00023136"/>
    </source>
</evidence>
<dbReference type="VEuPathDB" id="FungiDB:DIURU_003269"/>
<dbReference type="OrthoDB" id="190375at2759"/>
<evidence type="ECO:0000313" key="12">
    <source>
        <dbReference type="Proteomes" id="UP000449547"/>
    </source>
</evidence>
<dbReference type="Pfam" id="PF00957">
    <property type="entry name" value="Synaptobrevin"/>
    <property type="match status" value="1"/>
</dbReference>
<evidence type="ECO:0000256" key="4">
    <source>
        <dbReference type="ARBA" id="ARBA00022927"/>
    </source>
</evidence>
<dbReference type="InterPro" id="IPR042855">
    <property type="entry name" value="V_SNARE_CC"/>
</dbReference>
<keyword evidence="5 9" id="KW-1133">Transmembrane helix</keyword>
<dbReference type="PANTHER" id="PTHR21136:SF168">
    <property type="entry name" value="VESICLE-ASSOCIATED MEMBRANE PROTEIN 9"/>
    <property type="match status" value="1"/>
</dbReference>
<dbReference type="GeneID" id="54781920"/>
<dbReference type="PRINTS" id="PR00219">
    <property type="entry name" value="SYNAPTOBREVN"/>
</dbReference>
<comment type="subcellular location">
    <subcellularLocation>
        <location evidence="7">Endomembrane system</location>
        <topology evidence="7">Single-pass type IV membrane protein</topology>
    </subcellularLocation>
</comment>
<evidence type="ECO:0000256" key="8">
    <source>
        <dbReference type="PROSITE-ProRule" id="PRU00290"/>
    </source>
</evidence>
<evidence type="ECO:0000256" key="1">
    <source>
        <dbReference type="ARBA" id="ARBA00008025"/>
    </source>
</evidence>
<dbReference type="GO" id="GO:0015031">
    <property type="term" value="P:protein transport"/>
    <property type="evidence" value="ECO:0007669"/>
    <property type="project" value="UniProtKB-KW"/>
</dbReference>
<dbReference type="SUPFAM" id="SSF58038">
    <property type="entry name" value="SNARE fusion complex"/>
    <property type="match status" value="1"/>
</dbReference>
<dbReference type="EMBL" id="SWFT01000103">
    <property type="protein sequence ID" value="KAA8901417.1"/>
    <property type="molecule type" value="Genomic_DNA"/>
</dbReference>
<evidence type="ECO:0000259" key="10">
    <source>
        <dbReference type="PROSITE" id="PS50892"/>
    </source>
</evidence>
<feature type="transmembrane region" description="Helical" evidence="9">
    <location>
        <begin position="161"/>
        <end position="186"/>
    </location>
</feature>
<keyword evidence="6 9" id="KW-0472">Membrane</keyword>
<dbReference type="CDD" id="cd15843">
    <property type="entry name" value="R-SNARE"/>
    <property type="match status" value="1"/>
</dbReference>
<evidence type="ECO:0000256" key="3">
    <source>
        <dbReference type="ARBA" id="ARBA00022692"/>
    </source>
</evidence>
<protein>
    <recommendedName>
        <fullName evidence="10">V-SNARE coiled-coil homology domain-containing protein</fullName>
    </recommendedName>
</protein>
<keyword evidence="2" id="KW-0813">Transport</keyword>
<proteinExistence type="inferred from homology"/>
<dbReference type="OMA" id="CGMGLTH"/>
<dbReference type="GO" id="GO:0005737">
    <property type="term" value="C:cytoplasm"/>
    <property type="evidence" value="ECO:0007669"/>
    <property type="project" value="UniProtKB-ARBA"/>
</dbReference>
<evidence type="ECO:0000313" key="11">
    <source>
        <dbReference type="EMBL" id="KAA8901417.1"/>
    </source>
</evidence>
<evidence type="ECO:0000256" key="9">
    <source>
        <dbReference type="SAM" id="Phobius"/>
    </source>
</evidence>
<reference evidence="11 12" key="1">
    <citation type="submission" date="2019-07" db="EMBL/GenBank/DDBJ databases">
        <title>Genome assembly of two rare yeast pathogens: Diutina rugosa and Trichomonascus ciferrii.</title>
        <authorList>
            <person name="Mixao V."/>
            <person name="Saus E."/>
            <person name="Hansen A."/>
            <person name="Lass-Flor C."/>
            <person name="Gabaldon T."/>
        </authorList>
    </citation>
    <scope>NUCLEOTIDE SEQUENCE [LARGE SCALE GENOMIC DNA]</scope>
    <source>
        <strain evidence="11 12">CBS 613</strain>
    </source>
</reference>
<dbReference type="FunFam" id="1.20.5.110:FF:000004">
    <property type="entry name" value="Vesicle-associated membrane protein 7"/>
    <property type="match status" value="1"/>
</dbReference>
<keyword evidence="3 9" id="KW-0812">Transmembrane</keyword>